<dbReference type="SMART" id="SM00922">
    <property type="entry name" value="MR_MLE"/>
    <property type="match status" value="1"/>
</dbReference>
<evidence type="ECO:0000259" key="1">
    <source>
        <dbReference type="SMART" id="SM00922"/>
    </source>
</evidence>
<dbReference type="SUPFAM" id="SSF51604">
    <property type="entry name" value="Enolase C-terminal domain-like"/>
    <property type="match status" value="1"/>
</dbReference>
<keyword evidence="3" id="KW-1185">Reference proteome</keyword>
<dbReference type="Pfam" id="PF13378">
    <property type="entry name" value="MR_MLE_C"/>
    <property type="match status" value="1"/>
</dbReference>
<dbReference type="InterPro" id="IPR018110">
    <property type="entry name" value="Mandel_Rmase/mucon_lact_enz_CS"/>
</dbReference>
<dbReference type="NCBIfam" id="NF043051">
    <property type="entry name" value="ManoateDhtManD"/>
    <property type="match status" value="1"/>
</dbReference>
<dbReference type="GO" id="GO:0000287">
    <property type="term" value="F:magnesium ion binding"/>
    <property type="evidence" value="ECO:0007669"/>
    <property type="project" value="UniProtKB-ARBA"/>
</dbReference>
<dbReference type="RefSeq" id="WP_319158403.1">
    <property type="nucleotide sequence ID" value="NZ_CP138359.1"/>
</dbReference>
<accession>A0AAF0Z8C3</accession>
<dbReference type="AlphaFoldDB" id="A0AAF0Z8C3"/>
<dbReference type="NCBIfam" id="NF011654">
    <property type="entry name" value="PRK15072.1"/>
    <property type="match status" value="1"/>
</dbReference>
<dbReference type="SFLD" id="SFLDG00033">
    <property type="entry name" value="mannonate_dehydratase"/>
    <property type="match status" value="1"/>
</dbReference>
<dbReference type="SFLD" id="SFLDS00001">
    <property type="entry name" value="Enolase"/>
    <property type="match status" value="1"/>
</dbReference>
<sequence length="411" mass="45182">MKIVDAQVIVTNPGRNFVTLKITTDSGYTGLGDATLNGRELSVVSYLRDHVAPLLIGTDPHRIEDTWQLLYRGAYWRRGPVTMAAIAAVDVALWDIKAKVAGLPLYQLLGGASRDRVRTYGHANGADLPELFDSVRARLAEGYTAVRIQTGVPGLKTVYGVHQGTAIAEADGVAGAPRLDQTARPVVEDWDTRAYLRHIPTVFEAVRNEFGPEIPLLHDAHHRLTPIEAARLGKSLEPYDLFWLEDCTPAENQDALRLVREHTTTPLAIGEVFNTVFDYQTLVGEQLIDYVRSAVTHFGGVSPLRKLFDYAAQHNIKSAIHGPEDISPVGMAAAIHLDLAIHNFGIQEYSGYTARTHEVFQHAFTFTDGHLHPGEVAGIGVELDEEMAAGYPYAPAYLPVNRLADGTIHDW</sequence>
<dbReference type="Pfam" id="PF02746">
    <property type="entry name" value="MR_MLE_N"/>
    <property type="match status" value="1"/>
</dbReference>
<dbReference type="GO" id="GO:0009063">
    <property type="term" value="P:amino acid catabolic process"/>
    <property type="evidence" value="ECO:0007669"/>
    <property type="project" value="InterPro"/>
</dbReference>
<organism evidence="2 3">
    <name type="scientific">Sanguibacter biliveldensis</name>
    <dbReference type="NCBI Taxonomy" id="3030830"/>
    <lineage>
        <taxon>Bacteria</taxon>
        <taxon>Bacillati</taxon>
        <taxon>Actinomycetota</taxon>
        <taxon>Actinomycetes</taxon>
        <taxon>Micrococcales</taxon>
        <taxon>Sanguibacteraceae</taxon>
        <taxon>Sanguibacter</taxon>
    </lineage>
</organism>
<dbReference type="Gene3D" id="3.30.390.10">
    <property type="entry name" value="Enolase-like, N-terminal domain"/>
    <property type="match status" value="1"/>
</dbReference>
<dbReference type="InterPro" id="IPR013341">
    <property type="entry name" value="Mandelate_racemase_N_dom"/>
</dbReference>
<feature type="domain" description="Mandelate racemase/muconate lactonizing enzyme C-terminal" evidence="1">
    <location>
        <begin position="129"/>
        <end position="266"/>
    </location>
</feature>
<reference evidence="3" key="1">
    <citation type="submission" date="2023-11" db="EMBL/GenBank/DDBJ databases">
        <authorList>
            <person name="Helweg L.P."/>
            <person name="Kiel A."/>
            <person name="Hitz F."/>
            <person name="Ruckert-Reed C."/>
            <person name="Busche T."/>
            <person name="Kaltschmidt B."/>
            <person name="Kaltschmidt C."/>
        </authorList>
    </citation>
    <scope>NUCLEOTIDE SEQUENCE [LARGE SCALE GENOMIC DNA]</scope>
    <source>
        <strain evidence="3">4.1</strain>
    </source>
</reference>
<dbReference type="PROSITE" id="PS00908">
    <property type="entry name" value="MR_MLE_1"/>
    <property type="match status" value="1"/>
</dbReference>
<dbReference type="InterPro" id="IPR029017">
    <property type="entry name" value="Enolase-like_N"/>
</dbReference>
<dbReference type="InterPro" id="IPR034593">
    <property type="entry name" value="DgoD-like"/>
</dbReference>
<dbReference type="PANTHER" id="PTHR48080">
    <property type="entry name" value="D-GALACTONATE DEHYDRATASE-RELATED"/>
    <property type="match status" value="1"/>
</dbReference>
<dbReference type="GO" id="GO:0008927">
    <property type="term" value="F:mannonate dehydratase activity"/>
    <property type="evidence" value="ECO:0007669"/>
    <property type="project" value="UniProtKB-ARBA"/>
</dbReference>
<dbReference type="InterPro" id="IPR036849">
    <property type="entry name" value="Enolase-like_C_sf"/>
</dbReference>
<dbReference type="PANTHER" id="PTHR48080:SF6">
    <property type="entry name" value="STARVATION-SENSING PROTEIN RSPA"/>
    <property type="match status" value="1"/>
</dbReference>
<dbReference type="EMBL" id="CP138359">
    <property type="protein sequence ID" value="WPF82751.1"/>
    <property type="molecule type" value="Genomic_DNA"/>
</dbReference>
<dbReference type="Gene3D" id="3.20.20.120">
    <property type="entry name" value="Enolase-like C-terminal domain"/>
    <property type="match status" value="1"/>
</dbReference>
<dbReference type="SUPFAM" id="SSF54826">
    <property type="entry name" value="Enolase N-terminal domain-like"/>
    <property type="match status" value="1"/>
</dbReference>
<dbReference type="KEGG" id="sbil:SANBI_000363"/>
<dbReference type="GO" id="GO:0016052">
    <property type="term" value="P:carbohydrate catabolic process"/>
    <property type="evidence" value="ECO:0007669"/>
    <property type="project" value="UniProtKB-ARBA"/>
</dbReference>
<dbReference type="InterPro" id="IPR013342">
    <property type="entry name" value="Mandelate_racemase_C"/>
</dbReference>
<evidence type="ECO:0000313" key="2">
    <source>
        <dbReference type="EMBL" id="WPF82751.1"/>
    </source>
</evidence>
<dbReference type="Proteomes" id="UP001304340">
    <property type="component" value="Chromosome"/>
</dbReference>
<name>A0AAF0Z8C3_9MICO</name>
<dbReference type="InterPro" id="IPR034589">
    <property type="entry name" value="D-mannonate_dehydratase-like"/>
</dbReference>
<dbReference type="InterPro" id="IPR029065">
    <property type="entry name" value="Enolase_C-like"/>
</dbReference>
<evidence type="ECO:0000313" key="3">
    <source>
        <dbReference type="Proteomes" id="UP001304340"/>
    </source>
</evidence>
<gene>
    <name evidence="2" type="ORF">SANBI_000363</name>
</gene>
<proteinExistence type="predicted"/>
<protein>
    <submittedName>
        <fullName evidence="2">D-galactonate dehydratase family protein</fullName>
    </submittedName>
</protein>